<dbReference type="AlphaFoldDB" id="A6DM09"/>
<dbReference type="Gene3D" id="2.60.120.560">
    <property type="entry name" value="Exo-inulinase, domain 1"/>
    <property type="match status" value="1"/>
</dbReference>
<evidence type="ECO:0000313" key="2">
    <source>
        <dbReference type="EMBL" id="EDM27307.1"/>
    </source>
</evidence>
<accession>A6DM09</accession>
<dbReference type="InterPro" id="IPR010496">
    <property type="entry name" value="AL/BT2_dom"/>
</dbReference>
<proteinExistence type="predicted"/>
<keyword evidence="2" id="KW-0378">Hydrolase</keyword>
<dbReference type="PROSITE" id="PS51257">
    <property type="entry name" value="PROKAR_LIPOPROTEIN"/>
    <property type="match status" value="1"/>
</dbReference>
<protein>
    <submittedName>
        <fullName evidence="2">Probable secreted glycosyl hydrolase</fullName>
    </submittedName>
</protein>
<dbReference type="Pfam" id="PF06439">
    <property type="entry name" value="3keto-disac_hyd"/>
    <property type="match status" value="1"/>
</dbReference>
<evidence type="ECO:0000259" key="1">
    <source>
        <dbReference type="Pfam" id="PF06439"/>
    </source>
</evidence>
<gene>
    <name evidence="2" type="ORF">LNTAR_21375</name>
</gene>
<dbReference type="RefSeq" id="WP_007278916.1">
    <property type="nucleotide sequence ID" value="NZ_ABCK01000010.1"/>
</dbReference>
<dbReference type="OrthoDB" id="9814063at2"/>
<dbReference type="Proteomes" id="UP000004947">
    <property type="component" value="Unassembled WGS sequence"/>
</dbReference>
<name>A6DM09_9BACT</name>
<organism evidence="2 3">
    <name type="scientific">Lentisphaera araneosa HTCC2155</name>
    <dbReference type="NCBI Taxonomy" id="313628"/>
    <lineage>
        <taxon>Bacteria</taxon>
        <taxon>Pseudomonadati</taxon>
        <taxon>Lentisphaerota</taxon>
        <taxon>Lentisphaeria</taxon>
        <taxon>Lentisphaerales</taxon>
        <taxon>Lentisphaeraceae</taxon>
        <taxon>Lentisphaera</taxon>
    </lineage>
</organism>
<dbReference type="EMBL" id="ABCK01000010">
    <property type="protein sequence ID" value="EDM27307.1"/>
    <property type="molecule type" value="Genomic_DNA"/>
</dbReference>
<comment type="caution">
    <text evidence="2">The sequence shown here is derived from an EMBL/GenBank/DDBJ whole genome shotgun (WGS) entry which is preliminary data.</text>
</comment>
<keyword evidence="3" id="KW-1185">Reference proteome</keyword>
<sequence>MKYILISLMALLTGCISNQNNEWQSLFNGQDLQGWRNYNSQGINGKWIVEDSAIHLTEKGGQHIVYNQPFKDFELKLQWKISERGNSGIFIRSSERYQYPWMSGVEMQILDDEKHPNAKNPLTKAGSCYDLIAAPEGAVNKAMAWNDVHIIVKGSHYQFFLNGVKTADFDVKSAEWRALIAGSKFKKYPGFSENKQGFICLQDHGDPVWFRNIKIREL</sequence>
<dbReference type="GO" id="GO:0016787">
    <property type="term" value="F:hydrolase activity"/>
    <property type="evidence" value="ECO:0007669"/>
    <property type="project" value="UniProtKB-KW"/>
</dbReference>
<evidence type="ECO:0000313" key="3">
    <source>
        <dbReference type="Proteomes" id="UP000004947"/>
    </source>
</evidence>
<dbReference type="STRING" id="313628.LNTAR_21375"/>
<dbReference type="eggNOG" id="COG2133">
    <property type="taxonomic scope" value="Bacteria"/>
</dbReference>
<feature type="domain" description="3-keto-alpha-glucoside-1,2-lyase/3-keto-2-hydroxy-glucal hydratase" evidence="1">
    <location>
        <begin position="22"/>
        <end position="216"/>
    </location>
</feature>
<reference evidence="2 3" key="1">
    <citation type="journal article" date="2010" name="J. Bacteriol.">
        <title>Genome sequence of Lentisphaera araneosa HTCC2155T, the type species of the order Lentisphaerales in the phylum Lentisphaerae.</title>
        <authorList>
            <person name="Thrash J.C."/>
            <person name="Cho J.C."/>
            <person name="Vergin K.L."/>
            <person name="Morris R.M."/>
            <person name="Giovannoni S.J."/>
        </authorList>
    </citation>
    <scope>NUCLEOTIDE SEQUENCE [LARGE SCALE GENOMIC DNA]</scope>
    <source>
        <strain evidence="2 3">HTCC2155</strain>
    </source>
</reference>